<dbReference type="PROSITE" id="PS50164">
    <property type="entry name" value="GIY_YIG"/>
    <property type="match status" value="1"/>
</dbReference>
<dbReference type="InterPro" id="IPR000305">
    <property type="entry name" value="GIY-YIG_endonuc"/>
</dbReference>
<dbReference type="SUPFAM" id="SSF82771">
    <property type="entry name" value="GIY-YIG endonuclease"/>
    <property type="match status" value="1"/>
</dbReference>
<reference evidence="3" key="1">
    <citation type="submission" date="2016-10" db="EMBL/GenBank/DDBJ databases">
        <authorList>
            <person name="Varghese N."/>
            <person name="Submissions S."/>
        </authorList>
    </citation>
    <scope>NUCLEOTIDE SEQUENCE [LARGE SCALE GENOMIC DNA]</scope>
    <source>
        <strain evidence="3">DSM 25751</strain>
    </source>
</reference>
<organism evidence="2 3">
    <name type="scientific">Alkalibacterium gilvum</name>
    <dbReference type="NCBI Taxonomy" id="1130080"/>
    <lineage>
        <taxon>Bacteria</taxon>
        <taxon>Bacillati</taxon>
        <taxon>Bacillota</taxon>
        <taxon>Bacilli</taxon>
        <taxon>Lactobacillales</taxon>
        <taxon>Carnobacteriaceae</taxon>
        <taxon>Alkalibacterium</taxon>
    </lineage>
</organism>
<evidence type="ECO:0000313" key="3">
    <source>
        <dbReference type="Proteomes" id="UP000198564"/>
    </source>
</evidence>
<dbReference type="EMBL" id="FNYW01000034">
    <property type="protein sequence ID" value="SEI92866.1"/>
    <property type="molecule type" value="Genomic_DNA"/>
</dbReference>
<feature type="domain" description="GIY-YIG" evidence="1">
    <location>
        <begin position="37"/>
        <end position="114"/>
    </location>
</feature>
<evidence type="ECO:0000259" key="1">
    <source>
        <dbReference type="PROSITE" id="PS50164"/>
    </source>
</evidence>
<dbReference type="OrthoDB" id="2451856at2"/>
<dbReference type="AlphaFoldDB" id="A0A1H6UMG6"/>
<keyword evidence="3" id="KW-1185">Reference proteome</keyword>
<dbReference type="InterPro" id="IPR035901">
    <property type="entry name" value="GIY-YIG_endonuc_sf"/>
</dbReference>
<gene>
    <name evidence="2" type="ORF">SAMN04488113_1348</name>
</gene>
<dbReference type="Gene3D" id="3.40.1440.10">
    <property type="entry name" value="GIY-YIG endonuclease"/>
    <property type="match status" value="1"/>
</dbReference>
<dbReference type="Pfam" id="PF01541">
    <property type="entry name" value="GIY-YIG"/>
    <property type="match status" value="1"/>
</dbReference>
<dbReference type="Proteomes" id="UP000198564">
    <property type="component" value="Unassembled WGS sequence"/>
</dbReference>
<proteinExistence type="predicted"/>
<dbReference type="SMART" id="SM00465">
    <property type="entry name" value="GIYc"/>
    <property type="match status" value="1"/>
</dbReference>
<dbReference type="RefSeq" id="WP_091635848.1">
    <property type="nucleotide sequence ID" value="NZ_FNYW01000034.1"/>
</dbReference>
<protein>
    <submittedName>
        <fullName evidence="2">GIY-YIG catalytic domain-containing protein</fullName>
    </submittedName>
</protein>
<name>A0A1H6UMG6_9LACT</name>
<sequence length="123" mass="14633">MSTDKITLEAILEQQRLDLHKDFIELPVESPRIKEHKYGGVYLFKDSDNKVLYVGITDNISRRVTSHKKGYGSQDIFNYLKDDLTVAFFREDNITYRDIYESYLIYTLRPRYNIGKTDRRKIT</sequence>
<evidence type="ECO:0000313" key="2">
    <source>
        <dbReference type="EMBL" id="SEI92866.1"/>
    </source>
</evidence>
<accession>A0A1H6UMG6</accession>
<dbReference type="STRING" id="1130080.SAMN04488113_1348"/>